<dbReference type="InterPro" id="IPR043504">
    <property type="entry name" value="Peptidase_S1_PA_chymotrypsin"/>
</dbReference>
<dbReference type="Pfam" id="PF13365">
    <property type="entry name" value="Trypsin_2"/>
    <property type="match status" value="1"/>
</dbReference>
<dbReference type="EMBL" id="LAZR01034411">
    <property type="protein sequence ID" value="KKL45375.1"/>
    <property type="molecule type" value="Genomic_DNA"/>
</dbReference>
<name>A0A0F9EKG4_9ZZZZ</name>
<dbReference type="Gene3D" id="2.40.10.10">
    <property type="entry name" value="Trypsin-like serine proteases"/>
    <property type="match status" value="2"/>
</dbReference>
<evidence type="ECO:0008006" key="2">
    <source>
        <dbReference type="Google" id="ProtNLM"/>
    </source>
</evidence>
<proteinExistence type="predicted"/>
<sequence>MRALLILLLLASCSVAPTNYSNIGQLYSADGAYGTAFPVAYAADGFYVLTCQHVVRGLDVGFTFHVDGMSYYDGMVVWVDEEADTALVGFTSPARPDLYVLTAEEPQKYSRGIAAGYPLGVKFLVAGPVMFQGGGVINHVSGPGGSGGPVFNEQGRVCGIISRYRAPNTRFTDVMMFGWIVRMAPLGSVIEKIDEMLGR</sequence>
<dbReference type="SUPFAM" id="SSF50494">
    <property type="entry name" value="Trypsin-like serine proteases"/>
    <property type="match status" value="1"/>
</dbReference>
<protein>
    <recommendedName>
        <fullName evidence="2">Serine protease</fullName>
    </recommendedName>
</protein>
<comment type="caution">
    <text evidence="1">The sequence shown here is derived from an EMBL/GenBank/DDBJ whole genome shotgun (WGS) entry which is preliminary data.</text>
</comment>
<gene>
    <name evidence="1" type="ORF">LCGC14_2356300</name>
</gene>
<accession>A0A0F9EKG4</accession>
<evidence type="ECO:0000313" key="1">
    <source>
        <dbReference type="EMBL" id="KKL45375.1"/>
    </source>
</evidence>
<organism evidence="1">
    <name type="scientific">marine sediment metagenome</name>
    <dbReference type="NCBI Taxonomy" id="412755"/>
    <lineage>
        <taxon>unclassified sequences</taxon>
        <taxon>metagenomes</taxon>
        <taxon>ecological metagenomes</taxon>
    </lineage>
</organism>
<dbReference type="AlphaFoldDB" id="A0A0F9EKG4"/>
<reference evidence="1" key="1">
    <citation type="journal article" date="2015" name="Nature">
        <title>Complex archaea that bridge the gap between prokaryotes and eukaryotes.</title>
        <authorList>
            <person name="Spang A."/>
            <person name="Saw J.H."/>
            <person name="Jorgensen S.L."/>
            <person name="Zaremba-Niedzwiedzka K."/>
            <person name="Martijn J."/>
            <person name="Lind A.E."/>
            <person name="van Eijk R."/>
            <person name="Schleper C."/>
            <person name="Guy L."/>
            <person name="Ettema T.J."/>
        </authorList>
    </citation>
    <scope>NUCLEOTIDE SEQUENCE</scope>
</reference>
<dbReference type="InterPro" id="IPR009003">
    <property type="entry name" value="Peptidase_S1_PA"/>
</dbReference>